<feature type="transmembrane region" description="Helical" evidence="11">
    <location>
        <begin position="335"/>
        <end position="356"/>
    </location>
</feature>
<dbReference type="GO" id="GO:0008203">
    <property type="term" value="P:cholesterol metabolic process"/>
    <property type="evidence" value="ECO:0007669"/>
    <property type="project" value="TreeGrafter"/>
</dbReference>
<evidence type="ECO:0000256" key="6">
    <source>
        <dbReference type="ARBA" id="ARBA00022989"/>
    </source>
</evidence>
<evidence type="ECO:0000256" key="1">
    <source>
        <dbReference type="ARBA" id="ARBA00004477"/>
    </source>
</evidence>
<evidence type="ECO:0000256" key="11">
    <source>
        <dbReference type="SAM" id="Phobius"/>
    </source>
</evidence>
<dbReference type="Proteomes" id="UP001163046">
    <property type="component" value="Unassembled WGS sequence"/>
</dbReference>
<dbReference type="Pfam" id="PF03062">
    <property type="entry name" value="MBOAT"/>
    <property type="match status" value="1"/>
</dbReference>
<evidence type="ECO:0000256" key="2">
    <source>
        <dbReference type="ARBA" id="ARBA00009010"/>
    </source>
</evidence>
<feature type="transmembrane region" description="Helical" evidence="11">
    <location>
        <begin position="304"/>
        <end position="323"/>
    </location>
</feature>
<evidence type="ECO:0000256" key="3">
    <source>
        <dbReference type="ARBA" id="ARBA00022679"/>
    </source>
</evidence>
<keyword evidence="3 12" id="KW-0808">Transferase</keyword>
<gene>
    <name evidence="12" type="primary">SOAT1</name>
    <name evidence="12" type="ORF">OS493_023522</name>
</gene>
<keyword evidence="13" id="KW-1185">Reference proteome</keyword>
<proteinExistence type="inferred from homology"/>
<dbReference type="EMBL" id="MU825890">
    <property type="protein sequence ID" value="KAJ7384193.1"/>
    <property type="molecule type" value="Genomic_DNA"/>
</dbReference>
<evidence type="ECO:0000256" key="4">
    <source>
        <dbReference type="ARBA" id="ARBA00022692"/>
    </source>
</evidence>
<dbReference type="InterPro" id="IPR014371">
    <property type="entry name" value="Oat_ACAT_DAG_ARE"/>
</dbReference>
<protein>
    <submittedName>
        <fullName evidence="12">Sterol O-acyltransferase 1</fullName>
        <ecNumber evidence="12">2.3.1.26</ecNumber>
    </submittedName>
</protein>
<dbReference type="EC" id="2.3.1.26" evidence="12"/>
<comment type="similarity">
    <text evidence="2">Belongs to the membrane-bound acyltransferase family. Sterol o-acyltransferase subfamily.</text>
</comment>
<dbReference type="OrthoDB" id="10039049at2759"/>
<feature type="region of interest" description="Disordered" evidence="10">
    <location>
        <begin position="90"/>
        <end position="123"/>
    </location>
</feature>
<feature type="transmembrane region" description="Helical" evidence="11">
    <location>
        <begin position="29"/>
        <end position="46"/>
    </location>
</feature>
<comment type="subcellular location">
    <subcellularLocation>
        <location evidence="1">Endoplasmic reticulum membrane</location>
        <topology evidence="1">Multi-pass membrane protein</topology>
    </subcellularLocation>
</comment>
<keyword evidence="6 11" id="KW-1133">Transmembrane helix</keyword>
<evidence type="ECO:0000313" key="13">
    <source>
        <dbReference type="Proteomes" id="UP001163046"/>
    </source>
</evidence>
<dbReference type="GO" id="GO:0004772">
    <property type="term" value="F:sterol O-acyltransferase activity"/>
    <property type="evidence" value="ECO:0007669"/>
    <property type="project" value="UniProtKB-EC"/>
</dbReference>
<dbReference type="InterPro" id="IPR004299">
    <property type="entry name" value="MBOAT_fam"/>
</dbReference>
<evidence type="ECO:0000313" key="12">
    <source>
        <dbReference type="EMBL" id="KAJ7384193.1"/>
    </source>
</evidence>
<evidence type="ECO:0000256" key="7">
    <source>
        <dbReference type="ARBA" id="ARBA00023136"/>
    </source>
</evidence>
<dbReference type="PANTHER" id="PTHR10408">
    <property type="entry name" value="STEROL O-ACYLTRANSFERASE"/>
    <property type="match status" value="1"/>
</dbReference>
<dbReference type="GO" id="GO:0005789">
    <property type="term" value="C:endoplasmic reticulum membrane"/>
    <property type="evidence" value="ECO:0007669"/>
    <property type="project" value="UniProtKB-SubCell"/>
</dbReference>
<comment type="caution">
    <text evidence="12">The sequence shown here is derived from an EMBL/GenBank/DDBJ whole genome shotgun (WGS) entry which is preliminary data.</text>
</comment>
<name>A0A9X0D3C4_9CNID</name>
<dbReference type="AlphaFoldDB" id="A0A9X0D3C4"/>
<organism evidence="12 13">
    <name type="scientific">Desmophyllum pertusum</name>
    <dbReference type="NCBI Taxonomy" id="174260"/>
    <lineage>
        <taxon>Eukaryota</taxon>
        <taxon>Metazoa</taxon>
        <taxon>Cnidaria</taxon>
        <taxon>Anthozoa</taxon>
        <taxon>Hexacorallia</taxon>
        <taxon>Scleractinia</taxon>
        <taxon>Caryophylliina</taxon>
        <taxon>Caryophylliidae</taxon>
        <taxon>Desmophyllum</taxon>
    </lineage>
</organism>
<sequence>MKVMAMLAFPLFTAWHTNRHSWLPLPDLVWLLLYIIYLIVFAIFPVQEVCQHDLPPASSIIILSEQIRFMLKVHAFVRENTHKVLSYKKTKGLKPKSDPPAETDPADKEEDDATNSLDKTEKENQPLPEFGQYLYFLFCPTLIYRDQYPMTPCIRWNYVVSNTFQTLACIFYTYYLFARFCVPVFRNIGKGHWSFKHFTLSVFSCMLPATMVLVLGFFAILHSWLNAFAEMTRFADRMFYKDWWNAASYADYYRTWNVVVHDWLYAYIYKDIVKYVKSRQLATVSVFILSAIVHEYVLMFAFRFFFPILLIMFGAVGLSFVFLKPKKHENVSQAWNVFMWITLIIGNGLLMCLYSQEWFAIQNCPSKSTSLLDQLSPRSWSLECLHSKGDSG</sequence>
<keyword evidence="7 11" id="KW-0472">Membrane</keyword>
<feature type="transmembrane region" description="Helical" evidence="11">
    <location>
        <begin position="156"/>
        <end position="177"/>
    </location>
</feature>
<dbReference type="PIRSF" id="PIRSF000439">
    <property type="entry name" value="Oat_ACAT_DAG_ARE"/>
    <property type="match status" value="1"/>
</dbReference>
<evidence type="ECO:0000256" key="8">
    <source>
        <dbReference type="ARBA" id="ARBA00023315"/>
    </source>
</evidence>
<keyword evidence="8 12" id="KW-0012">Acyltransferase</keyword>
<keyword evidence="4 11" id="KW-0812">Transmembrane</keyword>
<evidence type="ECO:0000256" key="10">
    <source>
        <dbReference type="SAM" id="MobiDB-lite"/>
    </source>
</evidence>
<evidence type="ECO:0000256" key="5">
    <source>
        <dbReference type="ARBA" id="ARBA00022824"/>
    </source>
</evidence>
<feature type="transmembrane region" description="Helical" evidence="11">
    <location>
        <begin position="281"/>
        <end position="298"/>
    </location>
</feature>
<feature type="active site" evidence="9">
    <location>
        <position position="294"/>
    </location>
</feature>
<feature type="transmembrane region" description="Helical" evidence="11">
    <location>
        <begin position="197"/>
        <end position="221"/>
    </location>
</feature>
<accession>A0A9X0D3C4</accession>
<keyword evidence="5" id="KW-0256">Endoplasmic reticulum</keyword>
<reference evidence="12" key="1">
    <citation type="submission" date="2023-01" db="EMBL/GenBank/DDBJ databases">
        <title>Genome assembly of the deep-sea coral Lophelia pertusa.</title>
        <authorList>
            <person name="Herrera S."/>
            <person name="Cordes E."/>
        </authorList>
    </citation>
    <scope>NUCLEOTIDE SEQUENCE</scope>
    <source>
        <strain evidence="12">USNM1676648</strain>
        <tissue evidence="12">Polyp</tissue>
    </source>
</reference>
<evidence type="ECO:0000256" key="9">
    <source>
        <dbReference type="PIRSR" id="PIRSR000439-1"/>
    </source>
</evidence>
<dbReference type="PANTHER" id="PTHR10408:SF8">
    <property type="entry name" value="O-ACYLTRANSFERASE"/>
    <property type="match status" value="1"/>
</dbReference>